<proteinExistence type="predicted"/>
<name>A0A0F2M425_SPOSC</name>
<evidence type="ECO:0000256" key="1">
    <source>
        <dbReference type="SAM" id="MobiDB-lite"/>
    </source>
</evidence>
<dbReference type="AlphaFoldDB" id="A0A0F2M425"/>
<protein>
    <submittedName>
        <fullName evidence="2">Uncharacterized protein</fullName>
    </submittedName>
</protein>
<dbReference type="RefSeq" id="XP_016586520.1">
    <property type="nucleotide sequence ID" value="XM_016731527.1"/>
</dbReference>
<reference evidence="2 3" key="2">
    <citation type="journal article" date="2015" name="Eukaryot. Cell">
        <title>Asexual propagation of a virulent clone complex in a human and feline outbreak of sporotrichosis.</title>
        <authorList>
            <person name="Teixeira Mde M."/>
            <person name="Rodrigues A.M."/>
            <person name="Tsui C.K."/>
            <person name="de Almeida L.G."/>
            <person name="Van Diepeningen A.D."/>
            <person name="van den Ende B.G."/>
            <person name="Fernandes G.F."/>
            <person name="Kano R."/>
            <person name="Hamelin R.C."/>
            <person name="Lopes-Bezerra L.M."/>
            <person name="Vasconcelos A.T."/>
            <person name="de Hoog S."/>
            <person name="de Camargo Z.P."/>
            <person name="Felipe M.S."/>
        </authorList>
    </citation>
    <scope>NUCLEOTIDE SEQUENCE [LARGE SCALE GENOMIC DNA]</scope>
    <source>
        <strain evidence="2 3">1099-18</strain>
    </source>
</reference>
<dbReference type="Proteomes" id="UP000033710">
    <property type="component" value="Unassembled WGS sequence"/>
</dbReference>
<evidence type="ECO:0000313" key="2">
    <source>
        <dbReference type="EMBL" id="KJR83844.1"/>
    </source>
</evidence>
<gene>
    <name evidence="2" type="ORF">SPSK_04731</name>
</gene>
<dbReference type="VEuPathDB" id="FungiDB:SPSK_04731"/>
<organism evidence="2 3">
    <name type="scientific">Sporothrix schenckii 1099-18</name>
    <dbReference type="NCBI Taxonomy" id="1397361"/>
    <lineage>
        <taxon>Eukaryota</taxon>
        <taxon>Fungi</taxon>
        <taxon>Dikarya</taxon>
        <taxon>Ascomycota</taxon>
        <taxon>Pezizomycotina</taxon>
        <taxon>Sordariomycetes</taxon>
        <taxon>Sordariomycetidae</taxon>
        <taxon>Ophiostomatales</taxon>
        <taxon>Ophiostomataceae</taxon>
        <taxon>Sporothrix</taxon>
    </lineage>
</organism>
<dbReference type="EMBL" id="AXCR01000009">
    <property type="protein sequence ID" value="KJR83844.1"/>
    <property type="molecule type" value="Genomic_DNA"/>
</dbReference>
<evidence type="ECO:0000313" key="3">
    <source>
        <dbReference type="Proteomes" id="UP000033710"/>
    </source>
</evidence>
<comment type="caution">
    <text evidence="2">The sequence shown here is derived from an EMBL/GenBank/DDBJ whole genome shotgun (WGS) entry which is preliminary data.</text>
</comment>
<accession>A0A0F2M425</accession>
<dbReference type="KEGG" id="ssck:SPSK_04731"/>
<dbReference type="GeneID" id="27666804"/>
<reference evidence="2 3" key="1">
    <citation type="journal article" date="2014" name="BMC Genomics">
        <title>Comparative genomics of the major fungal agents of human and animal Sporotrichosis: Sporothrix schenckii and Sporothrix brasiliensis.</title>
        <authorList>
            <person name="Teixeira M.M."/>
            <person name="de Almeida L.G."/>
            <person name="Kubitschek-Barreira P."/>
            <person name="Alves F.L."/>
            <person name="Kioshima E.S."/>
            <person name="Abadio A.K."/>
            <person name="Fernandes L."/>
            <person name="Derengowski L.S."/>
            <person name="Ferreira K.S."/>
            <person name="Souza R.C."/>
            <person name="Ruiz J.C."/>
            <person name="de Andrade N.C."/>
            <person name="Paes H.C."/>
            <person name="Nicola A.M."/>
            <person name="Albuquerque P."/>
            <person name="Gerber A.L."/>
            <person name="Martins V.P."/>
            <person name="Peconick L.D."/>
            <person name="Neto A.V."/>
            <person name="Chaucanez C.B."/>
            <person name="Silva P.A."/>
            <person name="Cunha O.L."/>
            <person name="de Oliveira F.F."/>
            <person name="dos Santos T.C."/>
            <person name="Barros A.L."/>
            <person name="Soares M.A."/>
            <person name="de Oliveira L.M."/>
            <person name="Marini M.M."/>
            <person name="Villalobos-Duno H."/>
            <person name="Cunha M.M."/>
            <person name="de Hoog S."/>
            <person name="da Silveira J.F."/>
            <person name="Henrissat B."/>
            <person name="Nino-Vega G.A."/>
            <person name="Cisalpino P.S."/>
            <person name="Mora-Montes H.M."/>
            <person name="Almeida S.R."/>
            <person name="Stajich J.E."/>
            <person name="Lopes-Bezerra L.M."/>
            <person name="Vasconcelos A.T."/>
            <person name="Felipe M.S."/>
        </authorList>
    </citation>
    <scope>NUCLEOTIDE SEQUENCE [LARGE SCALE GENOMIC DNA]</scope>
    <source>
        <strain evidence="2 3">1099-18</strain>
    </source>
</reference>
<feature type="region of interest" description="Disordered" evidence="1">
    <location>
        <begin position="1"/>
        <end position="29"/>
    </location>
</feature>
<sequence>MDQMDDMQDRHRMPSSYHTENGARGELRPTGVRPFAAKAFNFTRKVICPSFRVWTVMSVVPSVALLASTITCGKSVAATRSGQYRASAL</sequence>